<evidence type="ECO:0000313" key="8">
    <source>
        <dbReference type="Proteomes" id="UP000235145"/>
    </source>
</evidence>
<keyword evidence="8" id="KW-1185">Reference proteome</keyword>
<reference evidence="7 8" key="1">
    <citation type="journal article" date="2017" name="Nat. Commun.">
        <title>Genome assembly with in vitro proximity ligation data and whole-genome triplication in lettuce.</title>
        <authorList>
            <person name="Reyes-Chin-Wo S."/>
            <person name="Wang Z."/>
            <person name="Yang X."/>
            <person name="Kozik A."/>
            <person name="Arikit S."/>
            <person name="Song C."/>
            <person name="Xia L."/>
            <person name="Froenicke L."/>
            <person name="Lavelle D.O."/>
            <person name="Truco M.J."/>
            <person name="Xia R."/>
            <person name="Zhu S."/>
            <person name="Xu C."/>
            <person name="Xu H."/>
            <person name="Xu X."/>
            <person name="Cox K."/>
            <person name="Korf I."/>
            <person name="Meyers B.C."/>
            <person name="Michelmore R.W."/>
        </authorList>
    </citation>
    <scope>NUCLEOTIDE SEQUENCE [LARGE SCALE GENOMIC DNA]</scope>
    <source>
        <strain evidence="8">cv. Salinas</strain>
        <tissue evidence="7">Seedlings</tissue>
    </source>
</reference>
<dbReference type="SUPFAM" id="SSF46785">
    <property type="entry name" value="Winged helix' DNA-binding domain"/>
    <property type="match status" value="1"/>
</dbReference>
<feature type="region of interest" description="Disordered" evidence="5">
    <location>
        <begin position="128"/>
        <end position="211"/>
    </location>
</feature>
<keyword evidence="3" id="KW-0238">DNA-binding</keyword>
<dbReference type="GO" id="GO:0031492">
    <property type="term" value="F:nucleosomal DNA binding"/>
    <property type="evidence" value="ECO:0000318"/>
    <property type="project" value="GO_Central"/>
</dbReference>
<evidence type="ECO:0000256" key="2">
    <source>
        <dbReference type="ARBA" id="ARBA00022737"/>
    </source>
</evidence>
<evidence type="ECO:0000256" key="1">
    <source>
        <dbReference type="ARBA" id="ARBA00004123"/>
    </source>
</evidence>
<dbReference type="PANTHER" id="PTHR11467">
    <property type="entry name" value="HISTONE H1"/>
    <property type="match status" value="1"/>
</dbReference>
<keyword evidence="4" id="KW-0539">Nucleus</keyword>
<dbReference type="SMART" id="SM00384">
    <property type="entry name" value="AT_hook"/>
    <property type="match status" value="3"/>
</dbReference>
<dbReference type="GO" id="GO:0045910">
    <property type="term" value="P:negative regulation of DNA recombination"/>
    <property type="evidence" value="ECO:0000318"/>
    <property type="project" value="GO_Central"/>
</dbReference>
<dbReference type="PANTHER" id="PTHR11467:SF162">
    <property type="entry name" value="HMG-Y-RELATED PROTEIN A"/>
    <property type="match status" value="1"/>
</dbReference>
<dbReference type="GO" id="GO:0006334">
    <property type="term" value="P:nucleosome assembly"/>
    <property type="evidence" value="ECO:0007669"/>
    <property type="project" value="InterPro"/>
</dbReference>
<evidence type="ECO:0000313" key="7">
    <source>
        <dbReference type="EMBL" id="KAJ0215007.1"/>
    </source>
</evidence>
<evidence type="ECO:0000256" key="3">
    <source>
        <dbReference type="ARBA" id="ARBA00023125"/>
    </source>
</evidence>
<gene>
    <name evidence="7" type="ORF">LSAT_V11C300126430</name>
</gene>
<dbReference type="InterPro" id="IPR017956">
    <property type="entry name" value="AT_hook_DNA-bd_motif"/>
</dbReference>
<dbReference type="SMART" id="SM00526">
    <property type="entry name" value="H15"/>
    <property type="match status" value="1"/>
</dbReference>
<name>A0A9R1W1V8_LACSA</name>
<evidence type="ECO:0000259" key="6">
    <source>
        <dbReference type="PROSITE" id="PS51504"/>
    </source>
</evidence>
<dbReference type="AlphaFoldDB" id="A0A9R1W1V8"/>
<dbReference type="EMBL" id="NBSK02000003">
    <property type="protein sequence ID" value="KAJ0215007.1"/>
    <property type="molecule type" value="Genomic_DNA"/>
</dbReference>
<feature type="domain" description="H15" evidence="6">
    <location>
        <begin position="66"/>
        <end position="135"/>
    </location>
</feature>
<dbReference type="GO" id="GO:0005634">
    <property type="term" value="C:nucleus"/>
    <property type="evidence" value="ECO:0000318"/>
    <property type="project" value="GO_Central"/>
</dbReference>
<dbReference type="GO" id="GO:0003690">
    <property type="term" value="F:double-stranded DNA binding"/>
    <property type="evidence" value="ECO:0000318"/>
    <property type="project" value="GO_Central"/>
</dbReference>
<organism evidence="7 8">
    <name type="scientific">Lactuca sativa</name>
    <name type="common">Garden lettuce</name>
    <dbReference type="NCBI Taxonomy" id="4236"/>
    <lineage>
        <taxon>Eukaryota</taxon>
        <taxon>Viridiplantae</taxon>
        <taxon>Streptophyta</taxon>
        <taxon>Embryophyta</taxon>
        <taxon>Tracheophyta</taxon>
        <taxon>Spermatophyta</taxon>
        <taxon>Magnoliopsida</taxon>
        <taxon>eudicotyledons</taxon>
        <taxon>Gunneridae</taxon>
        <taxon>Pentapetalae</taxon>
        <taxon>asterids</taxon>
        <taxon>campanulids</taxon>
        <taxon>Asterales</taxon>
        <taxon>Asteraceae</taxon>
        <taxon>Cichorioideae</taxon>
        <taxon>Cichorieae</taxon>
        <taxon>Lactucinae</taxon>
        <taxon>Lactuca</taxon>
    </lineage>
</organism>
<dbReference type="Proteomes" id="UP000235145">
    <property type="component" value="Unassembled WGS sequence"/>
</dbReference>
<proteinExistence type="predicted"/>
<evidence type="ECO:0000256" key="4">
    <source>
        <dbReference type="ARBA" id="ARBA00023242"/>
    </source>
</evidence>
<comment type="subcellular location">
    <subcellularLocation>
        <location evidence="1">Nucleus</location>
    </subcellularLocation>
</comment>
<dbReference type="PROSITE" id="PS51504">
    <property type="entry name" value="H15"/>
    <property type="match status" value="1"/>
</dbReference>
<protein>
    <recommendedName>
        <fullName evidence="6">H15 domain-containing protein</fullName>
    </recommendedName>
</protein>
<dbReference type="GO" id="GO:0005730">
    <property type="term" value="C:nucleolus"/>
    <property type="evidence" value="ECO:0000318"/>
    <property type="project" value="GO_Central"/>
</dbReference>
<comment type="caution">
    <text evidence="7">The sequence shown here is derived from an EMBL/GenBank/DDBJ whole genome shotgun (WGS) entry which is preliminary data.</text>
</comment>
<evidence type="ECO:0000256" key="5">
    <source>
        <dbReference type="SAM" id="MobiDB-lite"/>
    </source>
</evidence>
<dbReference type="Pfam" id="PF00538">
    <property type="entry name" value="Linker_histone"/>
    <property type="match status" value="1"/>
</dbReference>
<accession>A0A9R1W1V8</accession>
<dbReference type="GO" id="GO:0000786">
    <property type="term" value="C:nucleosome"/>
    <property type="evidence" value="ECO:0007669"/>
    <property type="project" value="InterPro"/>
</dbReference>
<dbReference type="InterPro" id="IPR005818">
    <property type="entry name" value="Histone_H1/H5_H15"/>
</dbReference>
<dbReference type="Gene3D" id="1.10.10.10">
    <property type="entry name" value="Winged helix-like DNA-binding domain superfamily/Winged helix DNA-binding domain"/>
    <property type="match status" value="1"/>
</dbReference>
<dbReference type="InterPro" id="IPR036388">
    <property type="entry name" value="WH-like_DNA-bd_sf"/>
</dbReference>
<dbReference type="Pfam" id="PF02178">
    <property type="entry name" value="AT_hook"/>
    <property type="match status" value="3"/>
</dbReference>
<dbReference type="PRINTS" id="PR00930">
    <property type="entry name" value="HIGHMOBLTYIY"/>
</dbReference>
<keyword evidence="2" id="KW-0677">Repeat</keyword>
<dbReference type="GO" id="GO:0030261">
    <property type="term" value="P:chromosome condensation"/>
    <property type="evidence" value="ECO:0000318"/>
    <property type="project" value="GO_Central"/>
</dbReference>
<dbReference type="GO" id="GO:0006355">
    <property type="term" value="P:regulation of DNA-templated transcription"/>
    <property type="evidence" value="ECO:0007669"/>
    <property type="project" value="InterPro"/>
</dbReference>
<dbReference type="InterPro" id="IPR000116">
    <property type="entry name" value="HMGA"/>
</dbReference>
<dbReference type="InterPro" id="IPR036390">
    <property type="entry name" value="WH_DNA-bd_sf"/>
</dbReference>
<sequence>MNNIDNMTFPFTHHSSFITHKASYYALSMATEEDTNLPSLPPYPQNSRKVIEGLNWLSVFMKSILNCGSTVQMIFEAIDALKQKEGSNKSSILNHIESTYGNLPSGGTALLTDNLKNLKDSGELVLLRNNYMRPDPNSPLKRGRGRPSKPKDPAALEKNPAAESGSEVKRGRGRPKKDPNAPPAAKKVKISTGSGRPRGRPRKVQPELTATLNGLEVEESFYSH</sequence>
<dbReference type="PRINTS" id="PR00929">
    <property type="entry name" value="ATHOOK"/>
</dbReference>